<dbReference type="EMBL" id="CP041694">
    <property type="protein sequence ID" value="QDP73838.1"/>
    <property type="molecule type" value="Genomic_DNA"/>
</dbReference>
<dbReference type="RefSeq" id="WP_137280847.1">
    <property type="nucleotide sequence ID" value="NZ_BSTG01000002.1"/>
</dbReference>
<proteinExistence type="predicted"/>
<evidence type="ECO:0000256" key="3">
    <source>
        <dbReference type="SAM" id="Phobius"/>
    </source>
</evidence>
<dbReference type="Pfam" id="PF05901">
    <property type="entry name" value="Excalibur"/>
    <property type="match status" value="1"/>
</dbReference>
<feature type="compositionally biased region" description="Basic and acidic residues" evidence="2">
    <location>
        <begin position="233"/>
        <end position="244"/>
    </location>
</feature>
<evidence type="ECO:0000313" key="7">
    <source>
        <dbReference type="Proteomes" id="UP000319068"/>
    </source>
</evidence>
<gene>
    <name evidence="5" type="ORF">Ccel01_20370</name>
    <name evidence="6" type="ORF">FOG94_00540</name>
</gene>
<keyword evidence="1" id="KW-0175">Coiled coil</keyword>
<reference evidence="5" key="2">
    <citation type="submission" date="2023-03" db="EMBL/GenBank/DDBJ databases">
        <title>Cellulosimicrobium cellulans NBRC 103059.</title>
        <authorList>
            <person name="Ichikawa N."/>
            <person name="Sato H."/>
            <person name="Tonouchi N."/>
        </authorList>
    </citation>
    <scope>NUCLEOTIDE SEQUENCE</scope>
    <source>
        <strain evidence="5">NBRC 103059</strain>
    </source>
</reference>
<keyword evidence="3" id="KW-1133">Transmembrane helix</keyword>
<keyword evidence="7" id="KW-1185">Reference proteome</keyword>
<name>A0AAV5P800_CELCE</name>
<keyword evidence="3" id="KW-0812">Transmembrane</keyword>
<feature type="region of interest" description="Disordered" evidence="2">
    <location>
        <begin position="224"/>
        <end position="244"/>
    </location>
</feature>
<keyword evidence="3" id="KW-0472">Membrane</keyword>
<evidence type="ECO:0000256" key="2">
    <source>
        <dbReference type="SAM" id="MobiDB-lite"/>
    </source>
</evidence>
<organism evidence="5 8">
    <name type="scientific">Cellulosimicrobium cellulans</name>
    <name type="common">Arthrobacter luteus</name>
    <dbReference type="NCBI Taxonomy" id="1710"/>
    <lineage>
        <taxon>Bacteria</taxon>
        <taxon>Bacillati</taxon>
        <taxon>Actinomycetota</taxon>
        <taxon>Actinomycetes</taxon>
        <taxon>Micrococcales</taxon>
        <taxon>Promicromonosporaceae</taxon>
        <taxon>Cellulosimicrobium</taxon>
    </lineage>
</organism>
<protein>
    <submittedName>
        <fullName evidence="6">Excalibur calcium-binding domain-containing protein</fullName>
    </submittedName>
</protein>
<evidence type="ECO:0000313" key="6">
    <source>
        <dbReference type="EMBL" id="QDP73838.1"/>
    </source>
</evidence>
<feature type="region of interest" description="Disordered" evidence="2">
    <location>
        <begin position="183"/>
        <end position="205"/>
    </location>
</feature>
<dbReference type="SMART" id="SM00894">
    <property type="entry name" value="Excalibur"/>
    <property type="match status" value="1"/>
</dbReference>
<evidence type="ECO:0000313" key="8">
    <source>
        <dbReference type="Proteomes" id="UP001165168"/>
    </source>
</evidence>
<reference evidence="6 7" key="1">
    <citation type="submission" date="2019-07" db="EMBL/GenBank/DDBJ databases">
        <title>Complete Genome Sequence and Methylome Analysis of Arthrobacter luteus NEB113.</title>
        <authorList>
            <person name="Fomenkov A."/>
            <person name="Anton B.P."/>
            <person name="Vincze T."/>
            <person name="Roberts R.J."/>
        </authorList>
    </citation>
    <scope>NUCLEOTIDE SEQUENCE [LARGE SCALE GENOMIC DNA]</scope>
    <source>
        <strain evidence="6 7">NEB113</strain>
    </source>
</reference>
<feature type="domain" description="Excalibur calcium-binding" evidence="4">
    <location>
        <begin position="208"/>
        <end position="244"/>
    </location>
</feature>
<evidence type="ECO:0000259" key="4">
    <source>
        <dbReference type="SMART" id="SM00894"/>
    </source>
</evidence>
<accession>A0AAV5P800</accession>
<sequence>MALRFNAPPGWPVAPGDWRPEPGWAPDPAWPSAPEGWTFWVEDTTTAPSSGATRPRRGRRAALLTAAGVALFVVGLLVGQGSSGRALDEARTLVAQAADDQDAVEGERAELDAERTALEEQTAAAQAAQTELDERATALQSSEADVAAREGAVATVEAELATRVTDVEGREAAVAQAEATAAAARSAQQTRPSAPAGVADTGGSTSTYYQNCDAVRAAGAAPLLRGEPGYAPKLDRDGDGVACE</sequence>
<feature type="coiled-coil region" evidence="1">
    <location>
        <begin position="101"/>
        <end position="131"/>
    </location>
</feature>
<dbReference type="EMBL" id="BSTG01000002">
    <property type="protein sequence ID" value="GLY57435.1"/>
    <property type="molecule type" value="Genomic_DNA"/>
</dbReference>
<dbReference type="Proteomes" id="UP000319068">
    <property type="component" value="Chromosome"/>
</dbReference>
<dbReference type="InterPro" id="IPR008613">
    <property type="entry name" value="Excalibur_Ca-bd_domain"/>
</dbReference>
<dbReference type="AlphaFoldDB" id="A0AAV5P800"/>
<evidence type="ECO:0000313" key="5">
    <source>
        <dbReference type="EMBL" id="GLY57435.1"/>
    </source>
</evidence>
<feature type="compositionally biased region" description="Low complexity" evidence="2">
    <location>
        <begin position="183"/>
        <end position="194"/>
    </location>
</feature>
<feature type="transmembrane region" description="Helical" evidence="3">
    <location>
        <begin position="61"/>
        <end position="79"/>
    </location>
</feature>
<evidence type="ECO:0000256" key="1">
    <source>
        <dbReference type="SAM" id="Coils"/>
    </source>
</evidence>
<dbReference type="Proteomes" id="UP001165168">
    <property type="component" value="Unassembled WGS sequence"/>
</dbReference>